<organism evidence="1 2">
    <name type="scientific">Dibothriocephalus latus</name>
    <name type="common">Fish tapeworm</name>
    <name type="synonym">Diphyllobothrium latum</name>
    <dbReference type="NCBI Taxonomy" id="60516"/>
    <lineage>
        <taxon>Eukaryota</taxon>
        <taxon>Metazoa</taxon>
        <taxon>Spiralia</taxon>
        <taxon>Lophotrochozoa</taxon>
        <taxon>Platyhelminthes</taxon>
        <taxon>Cestoda</taxon>
        <taxon>Eucestoda</taxon>
        <taxon>Diphyllobothriidea</taxon>
        <taxon>Diphyllobothriidae</taxon>
        <taxon>Dibothriocephalus</taxon>
    </lineage>
</organism>
<name>A0A3P6S999_DIBLA</name>
<evidence type="ECO:0000313" key="2">
    <source>
        <dbReference type="Proteomes" id="UP000281553"/>
    </source>
</evidence>
<proteinExistence type="predicted"/>
<protein>
    <submittedName>
        <fullName evidence="1">Uncharacterized protein</fullName>
    </submittedName>
</protein>
<reference evidence="1 2" key="1">
    <citation type="submission" date="2018-11" db="EMBL/GenBank/DDBJ databases">
        <authorList>
            <consortium name="Pathogen Informatics"/>
        </authorList>
    </citation>
    <scope>NUCLEOTIDE SEQUENCE [LARGE SCALE GENOMIC DNA]</scope>
</reference>
<dbReference type="EMBL" id="UYRU01015422">
    <property type="protein sequence ID" value="VDK51151.1"/>
    <property type="molecule type" value="Genomic_DNA"/>
</dbReference>
<accession>A0A3P6S999</accession>
<dbReference type="Proteomes" id="UP000281553">
    <property type="component" value="Unassembled WGS sequence"/>
</dbReference>
<evidence type="ECO:0000313" key="1">
    <source>
        <dbReference type="EMBL" id="VDK51151.1"/>
    </source>
</evidence>
<dbReference type="AlphaFoldDB" id="A0A3P6S999"/>
<gene>
    <name evidence="1" type="ORF">DILT_LOCUS1830</name>
</gene>
<sequence>MELQYGKDNLNQLIAEYKANEVIRKECKSCPNYKAPICVSHHPFFLSRLLNTRNSWRVLFCLKFMP</sequence>
<keyword evidence="2" id="KW-1185">Reference proteome</keyword>